<gene>
    <name evidence="1" type="ORF">KEHDKFFH_14285</name>
</gene>
<accession>A0A2S5Z832</accession>
<dbReference type="PRINTS" id="PR00081">
    <property type="entry name" value="GDHRDH"/>
</dbReference>
<dbReference type="CDD" id="cd05373">
    <property type="entry name" value="SDR_c10"/>
    <property type="match status" value="1"/>
</dbReference>
<dbReference type="Gene3D" id="3.40.50.720">
    <property type="entry name" value="NAD(P)-binding Rossmann-like Domain"/>
    <property type="match status" value="1"/>
</dbReference>
<dbReference type="Pfam" id="PF00106">
    <property type="entry name" value="adh_short"/>
    <property type="match status" value="1"/>
</dbReference>
<proteinExistence type="predicted"/>
<dbReference type="Proteomes" id="UP000239917">
    <property type="component" value="Unassembled WGS sequence"/>
</dbReference>
<sequence>MNESQKRPPVAVVIGAGDATGGAIAQRFAREGYITVVTRRHREALDSLLESIEAEGGQAHGFGCDARDEDAMVELFKHVEQQIGNIEVMVFNIGANVRYSITETTERVYRKVWEMAALAGFLAGREAAKAMLPRNKGTIIFTGATASLRGGSGFSAFSGAKFALRALGQSMARELGPKGIHVAHPIIDGAIDTDFIRDNFPDMYARKEQDGILNPEHIAEQYWQIHCQPRDAWTHELDLRPWMETF</sequence>
<name>A0A2S5Z832_9GAMM</name>
<dbReference type="OrthoDB" id="5513072at2"/>
<dbReference type="EMBL" id="PSSX01000013">
    <property type="protein sequence ID" value="PPI83527.1"/>
    <property type="molecule type" value="Genomic_DNA"/>
</dbReference>
<dbReference type="RefSeq" id="WP_104322519.1">
    <property type="nucleotide sequence ID" value="NZ_PSSX01000013.1"/>
</dbReference>
<dbReference type="InterPro" id="IPR002347">
    <property type="entry name" value="SDR_fam"/>
</dbReference>
<comment type="caution">
    <text evidence="1">The sequence shown here is derived from an EMBL/GenBank/DDBJ whole genome shotgun (WGS) entry which is preliminary data.</text>
</comment>
<dbReference type="InterPro" id="IPR036291">
    <property type="entry name" value="NAD(P)-bd_dom_sf"/>
</dbReference>
<keyword evidence="2" id="KW-1185">Reference proteome</keyword>
<evidence type="ECO:0000313" key="1">
    <source>
        <dbReference type="EMBL" id="PPI83527.1"/>
    </source>
</evidence>
<dbReference type="PANTHER" id="PTHR43431:SF7">
    <property type="entry name" value="OXIDOREDUCTASE, SHORT CHAIN DEHYDROGENASE_REDUCTASE FAMILY (AFU_ORTHOLOGUE AFUA_5G14000)"/>
    <property type="match status" value="1"/>
</dbReference>
<dbReference type="PANTHER" id="PTHR43431">
    <property type="entry name" value="OXIDOREDUCTASE, SHORT CHAIN DEHYDROGENASE/REDUCTASE FAMILY (AFU_ORTHOLOGUE AFUA_5G14000)"/>
    <property type="match status" value="1"/>
</dbReference>
<reference evidence="1 2" key="1">
    <citation type="submission" date="2018-01" db="EMBL/GenBank/DDBJ databases">
        <title>Complete genome sequences of the type strains of Marinobacter flavimaris and Marinobacter maroccanus.</title>
        <authorList>
            <person name="Palau M."/>
            <person name="Boujida N."/>
            <person name="Manresa A."/>
            <person name="Minana-Galbis D."/>
        </authorList>
    </citation>
    <scope>NUCLEOTIDE SEQUENCE [LARGE SCALE GENOMIC DNA]</scope>
    <source>
        <strain evidence="1 2">N4</strain>
    </source>
</reference>
<protein>
    <submittedName>
        <fullName evidence="1">Short-chain dehydrogenase</fullName>
    </submittedName>
</protein>
<dbReference type="SUPFAM" id="SSF51735">
    <property type="entry name" value="NAD(P)-binding Rossmann-fold domains"/>
    <property type="match status" value="1"/>
</dbReference>
<dbReference type="AlphaFoldDB" id="A0A2S5Z832"/>
<organism evidence="1 2">
    <name type="scientific">Marinobacter maroccanus</name>
    <dbReference type="NCBI Taxonomy" id="2055143"/>
    <lineage>
        <taxon>Bacteria</taxon>
        <taxon>Pseudomonadati</taxon>
        <taxon>Pseudomonadota</taxon>
        <taxon>Gammaproteobacteria</taxon>
        <taxon>Pseudomonadales</taxon>
        <taxon>Marinobacteraceae</taxon>
        <taxon>Marinobacter</taxon>
    </lineage>
</organism>
<evidence type="ECO:0000313" key="2">
    <source>
        <dbReference type="Proteomes" id="UP000239917"/>
    </source>
</evidence>